<organism evidence="2 3">
    <name type="scientific">Arachis hypogaea</name>
    <name type="common">Peanut</name>
    <dbReference type="NCBI Taxonomy" id="3818"/>
    <lineage>
        <taxon>Eukaryota</taxon>
        <taxon>Viridiplantae</taxon>
        <taxon>Streptophyta</taxon>
        <taxon>Embryophyta</taxon>
        <taxon>Tracheophyta</taxon>
        <taxon>Spermatophyta</taxon>
        <taxon>Magnoliopsida</taxon>
        <taxon>eudicotyledons</taxon>
        <taxon>Gunneridae</taxon>
        <taxon>Pentapetalae</taxon>
        <taxon>rosids</taxon>
        <taxon>fabids</taxon>
        <taxon>Fabales</taxon>
        <taxon>Fabaceae</taxon>
        <taxon>Papilionoideae</taxon>
        <taxon>50 kb inversion clade</taxon>
        <taxon>dalbergioids sensu lato</taxon>
        <taxon>Dalbergieae</taxon>
        <taxon>Pterocarpus clade</taxon>
        <taxon>Arachis</taxon>
    </lineage>
</organism>
<keyword evidence="3" id="KW-1185">Reference proteome</keyword>
<evidence type="ECO:0000313" key="2">
    <source>
        <dbReference type="EMBL" id="RYR74268.1"/>
    </source>
</evidence>
<reference evidence="2 3" key="1">
    <citation type="submission" date="2019-01" db="EMBL/GenBank/DDBJ databases">
        <title>Sequencing of cultivated peanut Arachis hypogaea provides insights into genome evolution and oil improvement.</title>
        <authorList>
            <person name="Chen X."/>
        </authorList>
    </citation>
    <scope>NUCLEOTIDE SEQUENCE [LARGE SCALE GENOMIC DNA]</scope>
    <source>
        <strain evidence="3">cv. Fuhuasheng</strain>
        <tissue evidence="2">Leaves</tissue>
    </source>
</reference>
<feature type="transmembrane region" description="Helical" evidence="1">
    <location>
        <begin position="12"/>
        <end position="32"/>
    </location>
</feature>
<keyword evidence="1" id="KW-1133">Transmembrane helix</keyword>
<dbReference type="PANTHER" id="PTHR31170">
    <property type="entry name" value="BNAC04G53230D PROTEIN"/>
    <property type="match status" value="1"/>
</dbReference>
<feature type="transmembrane region" description="Helical" evidence="1">
    <location>
        <begin position="190"/>
        <end position="211"/>
    </location>
</feature>
<keyword evidence="1" id="KW-0472">Membrane</keyword>
<dbReference type="PANTHER" id="PTHR31170:SF25">
    <property type="entry name" value="BNAA09G04570D PROTEIN"/>
    <property type="match status" value="1"/>
</dbReference>
<comment type="caution">
    <text evidence="2">The sequence shown here is derived from an EMBL/GenBank/DDBJ whole genome shotgun (WGS) entry which is preliminary data.</text>
</comment>
<dbReference type="Proteomes" id="UP000289738">
    <property type="component" value="Chromosome A02"/>
</dbReference>
<dbReference type="EMBL" id="SDMP01000002">
    <property type="protein sequence ID" value="RYR74268.1"/>
    <property type="molecule type" value="Genomic_DNA"/>
</dbReference>
<protein>
    <submittedName>
        <fullName evidence="2">Uncharacterized protein</fullName>
    </submittedName>
</protein>
<keyword evidence="1" id="KW-0812">Transmembrane</keyword>
<proteinExistence type="predicted"/>
<sequence>MEDLVGSIIQHLLQYPMVLHYLFCCCVCIVYWNSYKNIGDLKEAGIQVKVSQTDEWKWLDISFISNLFRGQLMLPQIVINDLTRSLYHNLIAYEMCPNFLHRFEFCFFFSLMDSFIDDAEDVKELREAGVLQNSLGNDEEVAKFFNELGHVVPSKDLTTIINMRQIQEHYVNKWKTWLAQLYNTYFNTPWSYITFFAAVFALVLAFLQTFYTLNPTK</sequence>
<evidence type="ECO:0000256" key="1">
    <source>
        <dbReference type="SAM" id="Phobius"/>
    </source>
</evidence>
<dbReference type="AlphaFoldDB" id="A0A445EFQ9"/>
<name>A0A445EFQ9_ARAHY</name>
<gene>
    <name evidence="2" type="ORF">Ahy_A02g008914</name>
</gene>
<evidence type="ECO:0000313" key="3">
    <source>
        <dbReference type="Proteomes" id="UP000289738"/>
    </source>
</evidence>
<dbReference type="InterPro" id="IPR004158">
    <property type="entry name" value="DUF247_pln"/>
</dbReference>
<dbReference type="Pfam" id="PF03140">
    <property type="entry name" value="DUF247"/>
    <property type="match status" value="1"/>
</dbReference>
<accession>A0A445EFQ9</accession>